<accession>A0A382ERL4</accession>
<reference evidence="8" key="1">
    <citation type="submission" date="2018-05" db="EMBL/GenBank/DDBJ databases">
        <authorList>
            <person name="Lanie J.A."/>
            <person name="Ng W.-L."/>
            <person name="Kazmierczak K.M."/>
            <person name="Andrzejewski T.M."/>
            <person name="Davidsen T.M."/>
            <person name="Wayne K.J."/>
            <person name="Tettelin H."/>
            <person name="Glass J.I."/>
            <person name="Rusch D."/>
            <person name="Podicherti R."/>
            <person name="Tsui H.-C.T."/>
            <person name="Winkler M.E."/>
        </authorList>
    </citation>
    <scope>NUCLEOTIDE SEQUENCE</scope>
</reference>
<evidence type="ECO:0000256" key="6">
    <source>
        <dbReference type="ARBA" id="ARBA00037410"/>
    </source>
</evidence>
<dbReference type="Gene3D" id="1.10.12.10">
    <property type="entry name" value="Lyase 2-enoyl-coa Hydratase, Chain A, domain 2"/>
    <property type="match status" value="1"/>
</dbReference>
<dbReference type="Pfam" id="PF00378">
    <property type="entry name" value="ECH_1"/>
    <property type="match status" value="1"/>
</dbReference>
<dbReference type="SUPFAM" id="SSF52096">
    <property type="entry name" value="ClpP/crotonase"/>
    <property type="match status" value="1"/>
</dbReference>
<dbReference type="Gene3D" id="3.90.226.10">
    <property type="entry name" value="2-enoyl-CoA Hydratase, Chain A, domain 1"/>
    <property type="match status" value="1"/>
</dbReference>
<comment type="subcellular location">
    <subcellularLocation>
        <location evidence="1">Mitochondrion</location>
    </subcellularLocation>
</comment>
<evidence type="ECO:0000256" key="1">
    <source>
        <dbReference type="ARBA" id="ARBA00004173"/>
    </source>
</evidence>
<dbReference type="InterPro" id="IPR001753">
    <property type="entry name" value="Enoyl-CoA_hydra/iso"/>
</dbReference>
<comment type="function">
    <text evidence="6">May play a role in fatty acid biosynthesis and insulin sensitivity.</text>
</comment>
<dbReference type="PANTHER" id="PTHR43602:SF1">
    <property type="entry name" value="ENOYL-COA HYDRATASE DOMAIN-CONTAINING PROTEIN 3, MITOCHONDRIAL"/>
    <property type="match status" value="1"/>
</dbReference>
<proteinExistence type="predicted"/>
<evidence type="ECO:0000256" key="5">
    <source>
        <dbReference type="ARBA" id="ARBA00023128"/>
    </source>
</evidence>
<dbReference type="GO" id="GO:0006631">
    <property type="term" value="P:fatty acid metabolic process"/>
    <property type="evidence" value="ECO:0007669"/>
    <property type="project" value="UniProtKB-KW"/>
</dbReference>
<dbReference type="NCBIfam" id="NF006008">
    <property type="entry name" value="PRK08139.1"/>
    <property type="match status" value="1"/>
</dbReference>
<evidence type="ECO:0000256" key="7">
    <source>
        <dbReference type="ARBA" id="ARBA00040545"/>
    </source>
</evidence>
<dbReference type="GO" id="GO:0016836">
    <property type="term" value="F:hydro-lyase activity"/>
    <property type="evidence" value="ECO:0007669"/>
    <property type="project" value="TreeGrafter"/>
</dbReference>
<dbReference type="InterPro" id="IPR014748">
    <property type="entry name" value="Enoyl-CoA_hydra_C"/>
</dbReference>
<dbReference type="CDD" id="cd06558">
    <property type="entry name" value="crotonase-like"/>
    <property type="match status" value="1"/>
</dbReference>
<dbReference type="EMBL" id="UINC01045996">
    <property type="protein sequence ID" value="SVB53436.1"/>
    <property type="molecule type" value="Genomic_DNA"/>
</dbReference>
<dbReference type="AlphaFoldDB" id="A0A382ERL4"/>
<sequence>MAPDTHLQADEQVLLRNDAEGICTLTLNRPDKRNPLSTQMLSALQNTLDDIADDKTVKVVILAAKGPVFCAGHDLKEMRANTNYNFIHELFLQCSRMMLTMTQLPQPIIAKVHGVATAAGCQLVASCDLAIAAESARFGTPGVTNGLFCSTPAVAVSRAVSRKHAMEMLLLGELFSPEDALRFGLINRIVPVQKLDSTVLEYAESIASRSTLTMSMGKGAFYRQLDMELEDAYTYTSDVMARNMMERDAQEGIDAFLQKRHPKWTGR</sequence>
<keyword evidence="3" id="KW-0809">Transit peptide</keyword>
<keyword evidence="2" id="KW-0276">Fatty acid metabolism</keyword>
<dbReference type="PANTHER" id="PTHR43602">
    <property type="match status" value="1"/>
</dbReference>
<keyword evidence="5" id="KW-0496">Mitochondrion</keyword>
<dbReference type="InterPro" id="IPR029045">
    <property type="entry name" value="ClpP/crotonase-like_dom_sf"/>
</dbReference>
<dbReference type="InterPro" id="IPR052377">
    <property type="entry name" value="Mitochondrial_ECH-domain"/>
</dbReference>
<evidence type="ECO:0000313" key="8">
    <source>
        <dbReference type="EMBL" id="SVB53436.1"/>
    </source>
</evidence>
<protein>
    <recommendedName>
        <fullName evidence="7">Enoyl-CoA hydratase domain-containing protein 3, mitochondrial</fullName>
    </recommendedName>
</protein>
<evidence type="ECO:0000256" key="3">
    <source>
        <dbReference type="ARBA" id="ARBA00022946"/>
    </source>
</evidence>
<gene>
    <name evidence="8" type="ORF">METZ01_LOCUS206290</name>
</gene>
<keyword evidence="4" id="KW-0443">Lipid metabolism</keyword>
<evidence type="ECO:0000256" key="2">
    <source>
        <dbReference type="ARBA" id="ARBA00022832"/>
    </source>
</evidence>
<dbReference type="GO" id="GO:0005739">
    <property type="term" value="C:mitochondrion"/>
    <property type="evidence" value="ECO:0007669"/>
    <property type="project" value="UniProtKB-SubCell"/>
</dbReference>
<evidence type="ECO:0000256" key="4">
    <source>
        <dbReference type="ARBA" id="ARBA00023098"/>
    </source>
</evidence>
<organism evidence="8">
    <name type="scientific">marine metagenome</name>
    <dbReference type="NCBI Taxonomy" id="408172"/>
    <lineage>
        <taxon>unclassified sequences</taxon>
        <taxon>metagenomes</taxon>
        <taxon>ecological metagenomes</taxon>
    </lineage>
</organism>
<name>A0A382ERL4_9ZZZZ</name>